<feature type="region of interest" description="Disordered" evidence="10">
    <location>
        <begin position="852"/>
        <end position="928"/>
    </location>
</feature>
<reference evidence="12" key="3">
    <citation type="submission" date="2018-05" db="EMBL/GenBank/DDBJ databases">
        <title>OgluRS3 (Oryza glumaepatula Reference Sequence Version 3).</title>
        <authorList>
            <person name="Zhang J."/>
            <person name="Kudrna D."/>
            <person name="Lee S."/>
            <person name="Talag J."/>
            <person name="Welchert J."/>
            <person name="Wing R.A."/>
        </authorList>
    </citation>
    <scope>NUCLEOTIDE SEQUENCE [LARGE SCALE GENOMIC DNA]</scope>
</reference>
<dbReference type="GO" id="GO:0030951">
    <property type="term" value="P:establishment or maintenance of microtubule cytoskeleton polarity"/>
    <property type="evidence" value="ECO:0007669"/>
    <property type="project" value="InterPro"/>
</dbReference>
<dbReference type="FunFam" id="1.25.10.10:FF:000121">
    <property type="entry name" value="Protein MOR1"/>
    <property type="match status" value="1"/>
</dbReference>
<evidence type="ECO:0000256" key="7">
    <source>
        <dbReference type="ARBA" id="ARBA00069484"/>
    </source>
</evidence>
<dbReference type="InterPro" id="IPR045110">
    <property type="entry name" value="XMAP215"/>
</dbReference>
<dbReference type="InterPro" id="IPR016024">
    <property type="entry name" value="ARM-type_fold"/>
</dbReference>
<evidence type="ECO:0000259" key="11">
    <source>
        <dbReference type="SMART" id="SM01349"/>
    </source>
</evidence>
<dbReference type="InterPro" id="IPR011989">
    <property type="entry name" value="ARM-like"/>
</dbReference>
<sequence length="2345" mass="260691">MEAEAEAGRPRPAMSAEDERLLMEAKWLPWDERLRHKSWKVRRDANVDLAALCDSIADPKDARLREFGPLFQNSVADCNVSVREKALDAPARFPAGGICDAIVAKCLTGRPRIVEKAQAALLLWVGLDAAEVFVESMEKAVKNKMAKAVVPAIDVMFQALSKFGPKVVPPKKVLKMLPQLLDHPDRNVRASSKGLTLELCWWIGKEPVKAILFEKIRDMMKATKWSERRDATELTKLSSTKRIATGDFEDICPTPKKNDGCDFSKWYEPKTTPTPYLKQDLLNDLYAVVHGLKEDNTEIKASLISARAQIDELMTAHNAVTDRRRKLKEKDCSACKLSARVVELEEEIQFLLSIIVGFVRSVGRRRRRRRRWWWWWWWRRRPAMSTEDEKLLKEAKKLPWDERLQHKNWKVRNDANIDLAALCDSITDPKDARLREFGPLFKKTVADSNAPVQEKALDALLAFQRAADADASRYAKEVCDAIVAKCLTGRPKTVEKAQAAFLLWVELEAAEESMEKAVKNKVAKAVVPAIDVMFQALSEFGAKVVPPKKILKMLPELFDHPDQNVRASSKGLTLELCRWIGKEPVKAILFEKMRDTMKKELEAELANVSGIAKPTRKIRSEQEKELEEEVVPEAAGTNNSEEAVPEAPMEIDEYDLVDPVDILTPLEKSGFWDGVKATKWSERRDAVAELTKLASTKKIAPGDFHEICRTLKKLITDVNLAVSVEATQAIGNLAKGLRTHFSGNSREKLKEKKPTMTEALSQTLQAMHKSGCITLLDVIEDVRVAVKNKVPLVRSLTLNWVVFCIETSNKATVLKLHKEYVPICMEMVGMKPLERSLEKLDDVRKKKLSDMIGSASDTTSGTVAASNTGVGTSAREVMDSSSMRRSAASMLSGKKPVQAVPATKKSGPAKSATAKKTDGGPQSKASAAPVIEDVEPSEMSLEEIEEKLSSVVKTETISQLKSTVWKERLEAISMLKQEVESLTELDKSAELLVRLLCAVPGWSEKNVQVQQQVIEVITYIASTVNRFPKRCVVLCLLGISERVADIKTRGHAMKCLTAFCEAVGPGFVFERLYKIMKEHKNPKVLSEGILWMVSAVEDFGISNLKLKDTIDFCKDIGLQSSAAATRNATIKLIGVLHKFVGPDIKGFLSDVKPALLSTLDAEYEKNPFEGTASAPKRTVRAADAVSSASSGTSDGLPREDISAKITPTLLKNLGSPDWKLRLESIDAVSKIVEEAHKRIQPTGTVELFTALRARLYDSNKNLVMATLSTIGGLASAMGPAVEKSSKGILADVLKCLGDNKKHMRECTLTALDLWVAAAQLDKMVPYITVTLGDQKTGSEGRKDLFDWLSKHVSNMSDPSEALPLLKPSASSLMDKSSEVRKAAESFMNEILKICGQDVVAKNLKDLPSPTLAIVAERLKLSTVHEGFSDSVKMVTTSMSLPSKAGSKNNKHGPNDRGSNVSKARGIPARSSVTMISSQDSIQSQALFNIKDSNKEERERRVLVRKFKFEEPRREQIDELKIELFRHFREDVSLRLWNSDFKRQIDGIELLQKALPSSRKEVIELLDILLRWFVLRFCESNTTCLLKVLDFLPELFDVLKDQSYMLTEAEAAIFLPCLMEKSGHNIEKVREKMGELIKQMVNIYSLPKLLPYILEGLRSKNNRTRIECVDIIGYFMDHHGTEVSGLLKNLPSVAALTAERDGEIRKAALNTLATAYKNLGDDVWRYVGKLSDAQRSMLDDRFKWKAREMDKRREGRPGDARAALRRSVRENGSDIAEQSGEAVSRSMAGSMISRENFGYSDAHMVPRQMATATPGPADWREALDIVALGLPEQSVEGMKVICHELTQAVDPESSVLDDLIKEADRLVSCLAVMVPKTFNFSLSGASSRSCKYVLNTLMQTFQIKRLAHAVKEGTLDNLITELLLWLLDERVPLMDDGSQLLKALNVLMLKILDNAERTSSFVVLINLLRPLDPSRWPSPTPPESLAVKNQKFSDLVVKCLIKLTKVLQSTIYEVDLDRILQSIHIYLQELGMEEIRRRAGADDKPLRMVKTVLHELVKLRGTAIKGHLSMVPIDAEPQPIILAYIDLNLQTLAAARMLTPSGTMGQTHWGDAGSNNPNPSTHSTDAQLKQELAAVFKKIGDKQTCTIGLYELYRITQLYPKVDIFAQLQNASEAFRTYIRDGLAQVEKNAAAGRTPSSLPLSTPPPIAPIPSPKFAPSPVHTKSINNKTDCNEDDAGGDTHPFRGQGEIDNRLQTTNLQTDRYQSSGTLDALRERMKSIQAAAVGANFDGVQARPLPSMNGNTLHGGTRLDADPQTQNIIPPMDERALSGLQARMERLKSGSMEPL</sequence>
<keyword evidence="13" id="KW-1185">Reference proteome</keyword>
<reference evidence="12" key="1">
    <citation type="submission" date="2013-08" db="EMBL/GenBank/DDBJ databases">
        <title>Oryza genome evolution.</title>
        <authorList>
            <person name="Wing R.A."/>
            <person name="Panaud O."/>
            <person name="Oliveira A.C."/>
        </authorList>
    </citation>
    <scope>NUCLEOTIDE SEQUENCE</scope>
</reference>
<comment type="similarity">
    <text evidence="6">Belongs to the TOG/XMAP215 family.</text>
</comment>
<feature type="compositionally biased region" description="Low complexity" evidence="10">
    <location>
        <begin position="880"/>
        <end position="890"/>
    </location>
</feature>
<evidence type="ECO:0000256" key="1">
    <source>
        <dbReference type="ARBA" id="ARBA00004245"/>
    </source>
</evidence>
<proteinExistence type="inferred from homology"/>
<evidence type="ECO:0000256" key="9">
    <source>
        <dbReference type="ARBA" id="ARBA00082866"/>
    </source>
</evidence>
<feature type="region of interest" description="Disordered" evidence="10">
    <location>
        <begin position="616"/>
        <end position="644"/>
    </location>
</feature>
<evidence type="ECO:0000256" key="3">
    <source>
        <dbReference type="ARBA" id="ARBA00022701"/>
    </source>
</evidence>
<keyword evidence="2" id="KW-0963">Cytoplasm</keyword>
<keyword evidence="4" id="KW-0677">Repeat</keyword>
<dbReference type="EnsemblPlants" id="OGLUM01G39030.1">
    <property type="protein sequence ID" value="OGLUM01G39030.1"/>
    <property type="gene ID" value="OGLUM01G39030"/>
</dbReference>
<dbReference type="STRING" id="40148.A0A0D9YGG0"/>
<dbReference type="eggNOG" id="KOG1820">
    <property type="taxonomic scope" value="Eukaryota"/>
</dbReference>
<dbReference type="GO" id="GO:0061863">
    <property type="term" value="F:microtubule plus end polymerase"/>
    <property type="evidence" value="ECO:0007669"/>
    <property type="project" value="InterPro"/>
</dbReference>
<feature type="region of interest" description="Disordered" evidence="10">
    <location>
        <begin position="2103"/>
        <end position="2124"/>
    </location>
</feature>
<feature type="domain" description="TOG" evidence="11">
    <location>
        <begin position="655"/>
        <end position="861"/>
    </location>
</feature>
<protein>
    <recommendedName>
        <fullName evidence="7">Protein MOR1</fullName>
    </recommendedName>
    <alternativeName>
        <fullName evidence="8">Protein GEM1</fullName>
    </alternativeName>
    <alternativeName>
        <fullName evidence="9">Protein MICROTUBULE ORGANIZATION 1</fullName>
    </alternativeName>
</protein>
<evidence type="ECO:0000313" key="12">
    <source>
        <dbReference type="EnsemblPlants" id="OGLUM01G39030.1"/>
    </source>
</evidence>
<evidence type="ECO:0000256" key="8">
    <source>
        <dbReference type="ARBA" id="ARBA00079374"/>
    </source>
</evidence>
<dbReference type="FunFam" id="1.25.10.10:FF:000165">
    <property type="entry name" value="Protein MOR1"/>
    <property type="match status" value="1"/>
</dbReference>
<feature type="region of interest" description="Disordered" evidence="10">
    <location>
        <begin position="1438"/>
        <end position="1465"/>
    </location>
</feature>
<feature type="region of interest" description="Disordered" evidence="10">
    <location>
        <begin position="1748"/>
        <end position="1784"/>
    </location>
</feature>
<feature type="compositionally biased region" description="Polar residues" evidence="10">
    <location>
        <begin position="855"/>
        <end position="871"/>
    </location>
</feature>
<dbReference type="InterPro" id="IPR034085">
    <property type="entry name" value="TOG"/>
</dbReference>
<keyword evidence="3" id="KW-0493">Microtubule</keyword>
<dbReference type="FunFam" id="1.25.10.10:FF:000137">
    <property type="entry name" value="Protein MOR1"/>
    <property type="match status" value="1"/>
</dbReference>
<keyword evidence="5" id="KW-0206">Cytoskeleton</keyword>
<dbReference type="HOGENOM" id="CLU_000539_1_0_1"/>
<feature type="compositionally biased region" description="Polar residues" evidence="10">
    <location>
        <begin position="2112"/>
        <end position="2124"/>
    </location>
</feature>
<dbReference type="FunFam" id="1.25.10.10:FF:000155">
    <property type="entry name" value="Protein MOR1"/>
    <property type="match status" value="1"/>
</dbReference>
<dbReference type="GO" id="GO:0046785">
    <property type="term" value="P:microtubule polymerization"/>
    <property type="evidence" value="ECO:0007669"/>
    <property type="project" value="InterPro"/>
</dbReference>
<feature type="domain" description="TOG" evidence="11">
    <location>
        <begin position="1194"/>
        <end position="1427"/>
    </location>
</feature>
<comment type="subcellular location">
    <subcellularLocation>
        <location evidence="1">Cytoplasm</location>
        <location evidence="1">Cytoskeleton</location>
    </subcellularLocation>
</comment>
<organism evidence="12">
    <name type="scientific">Oryza glumipatula</name>
    <dbReference type="NCBI Taxonomy" id="40148"/>
    <lineage>
        <taxon>Eukaryota</taxon>
        <taxon>Viridiplantae</taxon>
        <taxon>Streptophyta</taxon>
        <taxon>Embryophyta</taxon>
        <taxon>Tracheophyta</taxon>
        <taxon>Spermatophyta</taxon>
        <taxon>Magnoliopsida</taxon>
        <taxon>Liliopsida</taxon>
        <taxon>Poales</taxon>
        <taxon>Poaceae</taxon>
        <taxon>BOP clade</taxon>
        <taxon>Oryzoideae</taxon>
        <taxon>Oryzeae</taxon>
        <taxon>Oryzinae</taxon>
        <taxon>Oryza</taxon>
    </lineage>
</organism>
<dbReference type="Gene3D" id="1.25.10.10">
    <property type="entry name" value="Leucine-rich Repeat Variant"/>
    <property type="match status" value="6"/>
</dbReference>
<feature type="compositionally biased region" description="Basic and acidic residues" evidence="10">
    <location>
        <begin position="1748"/>
        <end position="1758"/>
    </location>
</feature>
<evidence type="ECO:0000313" key="13">
    <source>
        <dbReference type="Proteomes" id="UP000026961"/>
    </source>
</evidence>
<dbReference type="GO" id="GO:0051010">
    <property type="term" value="F:microtubule plus-end binding"/>
    <property type="evidence" value="ECO:0007669"/>
    <property type="project" value="InterPro"/>
</dbReference>
<dbReference type="Proteomes" id="UP000026961">
    <property type="component" value="Chromosome 1"/>
</dbReference>
<dbReference type="Gramene" id="OGLUM01G39030.1">
    <property type="protein sequence ID" value="OGLUM01G39030.1"/>
    <property type="gene ID" value="OGLUM01G39030"/>
</dbReference>
<feature type="domain" description="TOG" evidence="11">
    <location>
        <begin position="1507"/>
        <end position="1750"/>
    </location>
</feature>
<evidence type="ECO:0000256" key="4">
    <source>
        <dbReference type="ARBA" id="ARBA00022737"/>
    </source>
</evidence>
<dbReference type="GO" id="GO:0007051">
    <property type="term" value="P:spindle organization"/>
    <property type="evidence" value="ECO:0007669"/>
    <property type="project" value="InterPro"/>
</dbReference>
<feature type="domain" description="TOG" evidence="11">
    <location>
        <begin position="938"/>
        <end position="1172"/>
    </location>
</feature>
<evidence type="ECO:0000256" key="2">
    <source>
        <dbReference type="ARBA" id="ARBA00022490"/>
    </source>
</evidence>
<accession>A0A0D9YGG0</accession>
<dbReference type="InterPro" id="IPR048491">
    <property type="entry name" value="XMAP215_CLASP_TOG"/>
</dbReference>
<dbReference type="SUPFAM" id="SSF48371">
    <property type="entry name" value="ARM repeat"/>
    <property type="match status" value="3"/>
</dbReference>
<feature type="domain" description="TOG" evidence="11">
    <location>
        <begin position="384"/>
        <end position="614"/>
    </location>
</feature>
<feature type="domain" description="TOG" evidence="11">
    <location>
        <begin position="12"/>
        <end position="238"/>
    </location>
</feature>
<dbReference type="Pfam" id="PF21041">
    <property type="entry name" value="XMAP215_CLASP_TOG"/>
    <property type="match status" value="4"/>
</dbReference>
<evidence type="ECO:0000256" key="6">
    <source>
        <dbReference type="ARBA" id="ARBA00025722"/>
    </source>
</evidence>
<evidence type="ECO:0000256" key="10">
    <source>
        <dbReference type="SAM" id="MobiDB-lite"/>
    </source>
</evidence>
<name>A0A0D9YGG0_9ORYZ</name>
<dbReference type="PANTHER" id="PTHR12609">
    <property type="entry name" value="MICROTUBULE ASSOCIATED PROTEIN XMAP215"/>
    <property type="match status" value="1"/>
</dbReference>
<dbReference type="FunFam" id="1.25.10.10:FF:000019">
    <property type="entry name" value="Cytoskeleton-associated protein 5"/>
    <property type="match status" value="1"/>
</dbReference>
<evidence type="ECO:0000256" key="5">
    <source>
        <dbReference type="ARBA" id="ARBA00023212"/>
    </source>
</evidence>
<dbReference type="SMART" id="SM01349">
    <property type="entry name" value="TOG"/>
    <property type="match status" value="6"/>
</dbReference>
<reference evidence="12" key="2">
    <citation type="submission" date="2015-04" db="UniProtKB">
        <authorList>
            <consortium name="EnsemblPlants"/>
        </authorList>
    </citation>
    <scope>IDENTIFICATION</scope>
</reference>
<dbReference type="GO" id="GO:0005874">
    <property type="term" value="C:microtubule"/>
    <property type="evidence" value="ECO:0007669"/>
    <property type="project" value="UniProtKB-KW"/>
</dbReference>